<dbReference type="EMBL" id="LT607411">
    <property type="protein sequence ID" value="SCF36676.1"/>
    <property type="molecule type" value="Genomic_DNA"/>
</dbReference>
<feature type="region of interest" description="Disordered" evidence="1">
    <location>
        <begin position="122"/>
        <end position="182"/>
    </location>
</feature>
<organism evidence="3 4">
    <name type="scientific">Micromonospora viridifaciens</name>
    <dbReference type="NCBI Taxonomy" id="1881"/>
    <lineage>
        <taxon>Bacteria</taxon>
        <taxon>Bacillati</taxon>
        <taxon>Actinomycetota</taxon>
        <taxon>Actinomycetes</taxon>
        <taxon>Micromonosporales</taxon>
        <taxon>Micromonosporaceae</taxon>
        <taxon>Micromonospora</taxon>
    </lineage>
</organism>
<proteinExistence type="predicted"/>
<feature type="signal peptide" evidence="2">
    <location>
        <begin position="1"/>
        <end position="19"/>
    </location>
</feature>
<feature type="chain" id="PRO_5039725998" evidence="2">
    <location>
        <begin position="20"/>
        <end position="182"/>
    </location>
</feature>
<accession>A0A1C4ZUV2</accession>
<evidence type="ECO:0000256" key="2">
    <source>
        <dbReference type="SAM" id="SignalP"/>
    </source>
</evidence>
<keyword evidence="2" id="KW-0732">Signal</keyword>
<gene>
    <name evidence="3" type="ORF">GA0074695_6152</name>
</gene>
<evidence type="ECO:0000313" key="4">
    <source>
        <dbReference type="Proteomes" id="UP000198242"/>
    </source>
</evidence>
<feature type="compositionally biased region" description="Low complexity" evidence="1">
    <location>
        <begin position="122"/>
        <end position="143"/>
    </location>
</feature>
<protein>
    <submittedName>
        <fullName evidence="3">Uncharacterized protein</fullName>
    </submittedName>
</protein>
<dbReference type="AlphaFoldDB" id="A0A1C4ZUV2"/>
<keyword evidence="4" id="KW-1185">Reference proteome</keyword>
<name>A0A1C4ZUV2_MICVI</name>
<evidence type="ECO:0000313" key="3">
    <source>
        <dbReference type="EMBL" id="SCF36676.1"/>
    </source>
</evidence>
<dbReference type="Proteomes" id="UP000198242">
    <property type="component" value="Chromosome I"/>
</dbReference>
<sequence length="182" mass="18271">MSPFLAVLLVLVLSSTCYAAGRLHGQLSYRIGYRFGYRQGYFDGDRGAWHRRRRDAQAVIASALAGPAPVPVATPATRATASFAGTAAPATRGAVPLTGTAAPATRATASFAGTAAPAAVTARPASGPAPARPVPRAIATAPPGGLDARQGTTYTGSSFSPSAGAPGGRQIGTLGTLVRRQG</sequence>
<evidence type="ECO:0000256" key="1">
    <source>
        <dbReference type="SAM" id="MobiDB-lite"/>
    </source>
</evidence>
<reference evidence="4" key="1">
    <citation type="submission" date="2016-06" db="EMBL/GenBank/DDBJ databases">
        <authorList>
            <person name="Varghese N."/>
            <person name="Submissions Spin"/>
        </authorList>
    </citation>
    <scope>NUCLEOTIDE SEQUENCE [LARGE SCALE GENOMIC DNA]</scope>
    <source>
        <strain evidence="4">DSM 43909</strain>
    </source>
</reference>